<dbReference type="EMBL" id="CP009285">
    <property type="protein sequence ID" value="AIQ56364.1"/>
    <property type="molecule type" value="Genomic_DNA"/>
</dbReference>
<evidence type="ECO:0000313" key="2">
    <source>
        <dbReference type="EMBL" id="AIQ56364.1"/>
    </source>
</evidence>
<proteinExistence type="predicted"/>
<organism evidence="2 3">
    <name type="scientific">Paenibacillus borealis</name>
    <dbReference type="NCBI Taxonomy" id="160799"/>
    <lineage>
        <taxon>Bacteria</taxon>
        <taxon>Bacillati</taxon>
        <taxon>Bacillota</taxon>
        <taxon>Bacilli</taxon>
        <taxon>Bacillales</taxon>
        <taxon>Paenibacillaceae</taxon>
        <taxon>Paenibacillus</taxon>
    </lineage>
</organism>
<dbReference type="Proteomes" id="UP000029518">
    <property type="component" value="Chromosome"/>
</dbReference>
<reference evidence="2" key="1">
    <citation type="submission" date="2014-08" db="EMBL/GenBank/DDBJ databases">
        <title>Comparative genomics of the Paenibacillus odorifer group.</title>
        <authorList>
            <person name="den Bakker H.C."/>
            <person name="Tsai Y.-C.Y.-C."/>
            <person name="Martin N."/>
            <person name="Korlach J."/>
            <person name="Wiedmann M."/>
        </authorList>
    </citation>
    <scope>NUCLEOTIDE SEQUENCE [LARGE SCALE GENOMIC DNA]</scope>
    <source>
        <strain evidence="2">DSM 13188</strain>
    </source>
</reference>
<evidence type="ECO:0000313" key="3">
    <source>
        <dbReference type="Proteomes" id="UP000029518"/>
    </source>
</evidence>
<evidence type="ECO:0000256" key="1">
    <source>
        <dbReference type="SAM" id="MobiDB-lite"/>
    </source>
</evidence>
<name>A0A089MIJ1_PAEBO</name>
<accession>A0A089MIJ1</accession>
<gene>
    <name evidence="2" type="ORF">PBOR_05015</name>
</gene>
<dbReference type="AlphaFoldDB" id="A0A089MIJ1"/>
<dbReference type="HOGENOM" id="CLU_2667609_0_0_9"/>
<keyword evidence="3" id="KW-1185">Reference proteome</keyword>
<protein>
    <submittedName>
        <fullName evidence="2">Uncharacterized protein</fullName>
    </submittedName>
</protein>
<sequence length="77" mass="8912">MGNKQWNFKIPGNPDGKELIIDTNQITTVYDLLDMLRQEEPQAPQKEQQPRLNPPQPRAVVIPLISRMLDKRRHPSA</sequence>
<feature type="region of interest" description="Disordered" evidence="1">
    <location>
        <begin position="38"/>
        <end position="58"/>
    </location>
</feature>
<dbReference type="KEGG" id="pbd:PBOR_05015"/>